<dbReference type="PROSITE" id="PS51704">
    <property type="entry name" value="GP_PDE"/>
    <property type="match status" value="1"/>
</dbReference>
<dbReference type="SUPFAM" id="SSF51695">
    <property type="entry name" value="PLC-like phosphodiesterases"/>
    <property type="match status" value="1"/>
</dbReference>
<accession>A0A318KLJ0</accession>
<feature type="transmembrane region" description="Helical" evidence="1">
    <location>
        <begin position="307"/>
        <end position="324"/>
    </location>
</feature>
<reference evidence="3 4" key="1">
    <citation type="submission" date="2018-05" db="EMBL/GenBank/DDBJ databases">
        <title>Genomic Encyclopedia of Type Strains, Phase IV (KMG-IV): sequencing the most valuable type-strain genomes for metagenomic binning, comparative biology and taxonomic classification.</title>
        <authorList>
            <person name="Goeker M."/>
        </authorList>
    </citation>
    <scope>NUCLEOTIDE SEQUENCE [LARGE SCALE GENOMIC DNA]</scope>
    <source>
        <strain evidence="3 4">JC118</strain>
    </source>
</reference>
<evidence type="ECO:0000313" key="4">
    <source>
        <dbReference type="Proteomes" id="UP000247612"/>
    </source>
</evidence>
<dbReference type="Proteomes" id="UP000247612">
    <property type="component" value="Unassembled WGS sequence"/>
</dbReference>
<dbReference type="OrthoDB" id="1644653at2"/>
<evidence type="ECO:0000256" key="1">
    <source>
        <dbReference type="SAM" id="Phobius"/>
    </source>
</evidence>
<dbReference type="InterPro" id="IPR018476">
    <property type="entry name" value="GlyceroP-diester-Pdiesterase_M"/>
</dbReference>
<keyword evidence="4" id="KW-1185">Reference proteome</keyword>
<dbReference type="Gene3D" id="3.20.20.190">
    <property type="entry name" value="Phosphatidylinositol (PI) phosphodiesterase"/>
    <property type="match status" value="1"/>
</dbReference>
<evidence type="ECO:0000259" key="2">
    <source>
        <dbReference type="PROSITE" id="PS51704"/>
    </source>
</evidence>
<dbReference type="GO" id="GO:0006629">
    <property type="term" value="P:lipid metabolic process"/>
    <property type="evidence" value="ECO:0007669"/>
    <property type="project" value="InterPro"/>
</dbReference>
<feature type="domain" description="GP-PDE" evidence="2">
    <location>
        <begin position="340"/>
        <end position="571"/>
    </location>
</feature>
<dbReference type="InterPro" id="IPR030395">
    <property type="entry name" value="GP_PDE_dom"/>
</dbReference>
<dbReference type="InterPro" id="IPR017946">
    <property type="entry name" value="PLC-like_Pdiesterase_TIM-brl"/>
</dbReference>
<name>A0A318KLJ0_9FIRM</name>
<feature type="transmembrane region" description="Helical" evidence="1">
    <location>
        <begin position="127"/>
        <end position="147"/>
    </location>
</feature>
<keyword evidence="1" id="KW-0812">Transmembrane</keyword>
<keyword evidence="1" id="KW-0472">Membrane</keyword>
<dbReference type="PANTHER" id="PTHR46211">
    <property type="entry name" value="GLYCEROPHOSPHORYL DIESTER PHOSPHODIESTERASE"/>
    <property type="match status" value="1"/>
</dbReference>
<feature type="transmembrane region" description="Helical" evidence="1">
    <location>
        <begin position="167"/>
        <end position="190"/>
    </location>
</feature>
<protein>
    <submittedName>
        <fullName evidence="3">Glycerophosphoryl diester phosphodiesterase</fullName>
    </submittedName>
</protein>
<sequence length="595" mass="67201">MIQLIKNTLSIHKQNWPTLLYFEIIHRTVSSFLIYTFYQEIMSLILKNTGLSILTQENIRLMLIHPLSILLLISFFLLIAALLFFEITALLIYGQYGWQQQSLSLLELYRQSVKTSLNYLRLKNMPLLILLALLIILSSFPFTASFLRFSIPEFIKDAMLADVKLALLYWLLLIALNTIVFTFLFGFIFIQQSPNFSEAWKKSMKLIAKQPFRLFGNLIIFMLLLQLGLMLIALIIILLLAANTILAGEGADAFRFGLTKFSDFFRLANDIITTSAMISFIVIESHRLNDEPRQPTAKKQLSLTKRLGRTLIGAFAIALMLIFSEGEIGGALYTNNQKDTQIIAHRAGAAFAPENTLAALEAAISAGADSAEIDVQQTQDGTLIIMHDTNFKRTTGYDSQVWDTPYDIVQTLDAGSFFAPEFANEPIPTLEMMLAAAKNRIHLMIELKSSGHERQLVETTLALIQKYGMEDQCSIASMDSAILQQTKAINPSIETVLITAVFYAPLLDYDTIDGYSIETTFVNYEIASLTDFSRKKLYVWTANEDANINKVLRLGVDGIVTDNPLLASYYKDMLMRNLWMDSLTEFFFPAETVNQ</sequence>
<feature type="transmembrane region" description="Helical" evidence="1">
    <location>
        <begin position="69"/>
        <end position="93"/>
    </location>
</feature>
<gene>
    <name evidence="3" type="ORF">DES51_11114</name>
</gene>
<organism evidence="3 4">
    <name type="scientific">Dielma fastidiosa</name>
    <dbReference type="NCBI Taxonomy" id="1034346"/>
    <lineage>
        <taxon>Bacteria</taxon>
        <taxon>Bacillati</taxon>
        <taxon>Bacillota</taxon>
        <taxon>Erysipelotrichia</taxon>
        <taxon>Erysipelotrichales</taxon>
        <taxon>Erysipelotrichaceae</taxon>
        <taxon>Dielma</taxon>
    </lineage>
</organism>
<dbReference type="RefSeq" id="WP_022939466.1">
    <property type="nucleotide sequence ID" value="NZ_CABKRQ010000010.1"/>
</dbReference>
<proteinExistence type="predicted"/>
<dbReference type="Pfam" id="PF03009">
    <property type="entry name" value="GDPD"/>
    <property type="match status" value="1"/>
</dbReference>
<dbReference type="Pfam" id="PF10110">
    <property type="entry name" value="GPDPase_memb"/>
    <property type="match status" value="1"/>
</dbReference>
<evidence type="ECO:0000313" key="3">
    <source>
        <dbReference type="EMBL" id="PXX77272.1"/>
    </source>
</evidence>
<feature type="transmembrane region" description="Helical" evidence="1">
    <location>
        <begin position="211"/>
        <end position="244"/>
    </location>
</feature>
<dbReference type="STRING" id="1034346.GCA_000313565_03185"/>
<dbReference type="PANTHER" id="PTHR46211:SF8">
    <property type="entry name" value="PHOSPHODIESTERASE"/>
    <property type="match status" value="1"/>
</dbReference>
<dbReference type="GO" id="GO:0008081">
    <property type="term" value="F:phosphoric diester hydrolase activity"/>
    <property type="evidence" value="ECO:0007669"/>
    <property type="project" value="InterPro"/>
</dbReference>
<dbReference type="EMBL" id="QJKH01000011">
    <property type="protein sequence ID" value="PXX77272.1"/>
    <property type="molecule type" value="Genomic_DNA"/>
</dbReference>
<keyword evidence="1" id="KW-1133">Transmembrane helix</keyword>
<dbReference type="AlphaFoldDB" id="A0A318KLJ0"/>
<comment type="caution">
    <text evidence="3">The sequence shown here is derived from an EMBL/GenBank/DDBJ whole genome shotgun (WGS) entry which is preliminary data.</text>
</comment>